<organism evidence="1 2">
    <name type="scientific">Pristionchus pacificus</name>
    <name type="common">Parasitic nematode worm</name>
    <dbReference type="NCBI Taxonomy" id="54126"/>
    <lineage>
        <taxon>Eukaryota</taxon>
        <taxon>Metazoa</taxon>
        <taxon>Ecdysozoa</taxon>
        <taxon>Nematoda</taxon>
        <taxon>Chromadorea</taxon>
        <taxon>Rhabditida</taxon>
        <taxon>Rhabditina</taxon>
        <taxon>Diplogasteromorpha</taxon>
        <taxon>Diplogasteroidea</taxon>
        <taxon>Neodiplogasteridae</taxon>
        <taxon>Pristionchus</taxon>
    </lineage>
</organism>
<proteinExistence type="predicted"/>
<evidence type="ECO:0000313" key="1">
    <source>
        <dbReference type="EnsemblMetazoa" id="PPA43863.1"/>
    </source>
</evidence>
<reference evidence="2" key="1">
    <citation type="journal article" date="2008" name="Nat. Genet.">
        <title>The Pristionchus pacificus genome provides a unique perspective on nematode lifestyle and parasitism.</title>
        <authorList>
            <person name="Dieterich C."/>
            <person name="Clifton S.W."/>
            <person name="Schuster L.N."/>
            <person name="Chinwalla A."/>
            <person name="Delehaunty K."/>
            <person name="Dinkelacker I."/>
            <person name="Fulton L."/>
            <person name="Fulton R."/>
            <person name="Godfrey J."/>
            <person name="Minx P."/>
            <person name="Mitreva M."/>
            <person name="Roeseler W."/>
            <person name="Tian H."/>
            <person name="Witte H."/>
            <person name="Yang S.P."/>
            <person name="Wilson R.K."/>
            <person name="Sommer R.J."/>
        </authorList>
    </citation>
    <scope>NUCLEOTIDE SEQUENCE [LARGE SCALE GENOMIC DNA]</scope>
    <source>
        <strain evidence="2">PS312</strain>
    </source>
</reference>
<dbReference type="EnsemblMetazoa" id="PPA43863.1">
    <property type="protein sequence ID" value="PPA43863.1"/>
    <property type="gene ID" value="WBGene00282232"/>
</dbReference>
<dbReference type="Proteomes" id="UP000005239">
    <property type="component" value="Unassembled WGS sequence"/>
</dbReference>
<accession>A0A8R1Z2F7</accession>
<keyword evidence="2" id="KW-1185">Reference proteome</keyword>
<sequence>MSELSIDELPQLSDANSIPCVVEETDTRRKILSMTELSNRQAYLSQSIIFVGLEAFETMPASAGCYGTTRSAEIDLASGCDVVVLLEVEVDSVVVLKHISKNKKNHEQTTSRVQARVFRYTLDLLSCSGFVEVEFVSVESTSGTVELGEGFTTCSGKFLAGVLHKSVSQQV</sequence>
<name>A0A2A6B9I5_PRIPA</name>
<accession>A0A2A6B9I5</accession>
<protein>
    <submittedName>
        <fullName evidence="1">Uncharacterized protein</fullName>
    </submittedName>
</protein>
<evidence type="ECO:0000313" key="2">
    <source>
        <dbReference type="Proteomes" id="UP000005239"/>
    </source>
</evidence>
<gene>
    <name evidence="1" type="primary">WBGene00282232</name>
</gene>
<dbReference type="AlphaFoldDB" id="A0A2A6B9I5"/>
<reference evidence="1" key="2">
    <citation type="submission" date="2022-06" db="UniProtKB">
        <authorList>
            <consortium name="EnsemblMetazoa"/>
        </authorList>
    </citation>
    <scope>IDENTIFICATION</scope>
    <source>
        <strain evidence="1">PS312</strain>
    </source>
</reference>